<evidence type="ECO:0000313" key="7">
    <source>
        <dbReference type="EMBL" id="NKY33443.1"/>
    </source>
</evidence>
<protein>
    <submittedName>
        <fullName evidence="7">GNAT family N-acetyltransferase</fullName>
    </submittedName>
</protein>
<dbReference type="RefSeq" id="WP_068039867.1">
    <property type="nucleotide sequence ID" value="NZ_JAAXOO010000002.1"/>
</dbReference>
<feature type="binding site" evidence="5">
    <location>
        <begin position="81"/>
        <end position="83"/>
    </location>
    <ligand>
        <name>acetyl-CoA</name>
        <dbReference type="ChEBI" id="CHEBI:57288"/>
    </ligand>
</feature>
<dbReference type="CDD" id="cd04301">
    <property type="entry name" value="NAT_SF"/>
    <property type="match status" value="1"/>
</dbReference>
<feature type="domain" description="N-acetyltransferase" evidence="6">
    <location>
        <begin position="3"/>
        <end position="150"/>
    </location>
</feature>
<dbReference type="InterPro" id="IPR000182">
    <property type="entry name" value="GNAT_dom"/>
</dbReference>
<dbReference type="NCBIfam" id="NF002367">
    <property type="entry name" value="PRK01346.1-4"/>
    <property type="match status" value="1"/>
</dbReference>
<dbReference type="InterPro" id="IPR022902">
    <property type="entry name" value="NAcTrfase_Eis"/>
</dbReference>
<dbReference type="PROSITE" id="PS51186">
    <property type="entry name" value="GNAT"/>
    <property type="match status" value="1"/>
</dbReference>
<evidence type="ECO:0000256" key="2">
    <source>
        <dbReference type="ARBA" id="ARBA00022488"/>
    </source>
</evidence>
<dbReference type="Pfam" id="PF13530">
    <property type="entry name" value="SCP2_2"/>
    <property type="match status" value="1"/>
</dbReference>
<comment type="caution">
    <text evidence="5">Lacks conserved residue(s) required for the propagation of feature annotation.</text>
</comment>
<dbReference type="Gene3D" id="3.40.630.30">
    <property type="match status" value="2"/>
</dbReference>
<dbReference type="Gene3D" id="3.30.1050.10">
    <property type="entry name" value="SCP2 sterol-binding domain"/>
    <property type="match status" value="1"/>
</dbReference>
<dbReference type="InterPro" id="IPR036527">
    <property type="entry name" value="SCP2_sterol-bd_dom_sf"/>
</dbReference>
<dbReference type="SUPFAM" id="SSF55729">
    <property type="entry name" value="Acyl-CoA N-acyltransferases (Nat)"/>
    <property type="match status" value="1"/>
</dbReference>
<dbReference type="InterPro" id="IPR025559">
    <property type="entry name" value="Eis_dom"/>
</dbReference>
<keyword evidence="8" id="KW-1185">Reference proteome</keyword>
<dbReference type="Pfam" id="PF13527">
    <property type="entry name" value="Acetyltransf_9"/>
    <property type="match status" value="1"/>
</dbReference>
<feature type="binding site" evidence="5">
    <location>
        <begin position="89"/>
        <end position="94"/>
    </location>
    <ligand>
        <name>acetyl-CoA</name>
        <dbReference type="ChEBI" id="CHEBI:57288"/>
    </ligand>
</feature>
<dbReference type="GO" id="GO:0030649">
    <property type="term" value="P:aminoglycoside antibiotic catabolic process"/>
    <property type="evidence" value="ECO:0007669"/>
    <property type="project" value="TreeGrafter"/>
</dbReference>
<name>A0A846XFQ4_9NOCA</name>
<reference evidence="7 8" key="1">
    <citation type="submission" date="2020-04" db="EMBL/GenBank/DDBJ databases">
        <title>MicrobeNet Type strains.</title>
        <authorList>
            <person name="Nicholson A.C."/>
        </authorList>
    </citation>
    <scope>NUCLEOTIDE SEQUENCE [LARGE SCALE GENOMIC DNA]</scope>
    <source>
        <strain evidence="7 8">DSM 45078</strain>
    </source>
</reference>
<sequence length="398" mass="42413">MSVDIGALTDRADLWAAQQVFRTAMVGVPLLDPAAADGLNEPGRTFGARVGGELVGTANSYTSWLVVPGGERLPHAAVTHVGVLPTHARQGIASALLRHQLTDIAERGEIVATLRATQGGIYERFGYGIAGSAARLEIDRRRVRFRDTVPESGPVRLLAPADIWEVPAKIYATAGVSWVGAIDRPPQWWRLLQVKGDRGHVAVHGDPGAEDGFVRYHGAESAAWARDPKRTVVVDDLVATTPTAYLGLIRHLLAADIVDSVVIPMAAPDAPLRHLLTDERAVTVTDIRDETWLRLVDVAAALRRRAYKPGAPVVLAVTDPILPANNTRLRVAGSGVVATDAPADLSTDIATLGAAYLGGTSWRHMALAGRVTEHRPGAAAVADALFAVQDHPFSGTYF</sequence>
<feature type="active site" description="Proton acceptor; via carboxylate" evidence="5">
    <location>
        <position position="398"/>
    </location>
</feature>
<evidence type="ECO:0000256" key="5">
    <source>
        <dbReference type="HAMAP-Rule" id="MF_01812"/>
    </source>
</evidence>
<comment type="subunit">
    <text evidence="5">Homohexamer; trimer of dimers.</text>
</comment>
<dbReference type="InterPro" id="IPR051554">
    <property type="entry name" value="Acetyltransferase_Eis"/>
</dbReference>
<evidence type="ECO:0000256" key="1">
    <source>
        <dbReference type="ARBA" id="ARBA00009213"/>
    </source>
</evidence>
<comment type="similarity">
    <text evidence="1 5">Belongs to the acetyltransferase Eis family.</text>
</comment>
<dbReference type="EMBL" id="JAAXOO010000002">
    <property type="protein sequence ID" value="NKY33443.1"/>
    <property type="molecule type" value="Genomic_DNA"/>
</dbReference>
<feature type="active site" description="Proton donor" evidence="5">
    <location>
        <position position="122"/>
    </location>
</feature>
<organism evidence="7 8">
    <name type="scientific">Nocardia speluncae</name>
    <dbReference type="NCBI Taxonomy" id="419477"/>
    <lineage>
        <taxon>Bacteria</taxon>
        <taxon>Bacillati</taxon>
        <taxon>Actinomycetota</taxon>
        <taxon>Actinomycetes</taxon>
        <taxon>Mycobacteriales</taxon>
        <taxon>Nocardiaceae</taxon>
        <taxon>Nocardia</taxon>
    </lineage>
</organism>
<evidence type="ECO:0000256" key="3">
    <source>
        <dbReference type="ARBA" id="ARBA00022679"/>
    </source>
</evidence>
<dbReference type="PANTHER" id="PTHR37817">
    <property type="entry name" value="N-ACETYLTRANSFERASE EIS"/>
    <property type="match status" value="1"/>
</dbReference>
<dbReference type="InterPro" id="IPR041380">
    <property type="entry name" value="Acetyltransf_17"/>
</dbReference>
<keyword evidence="4 5" id="KW-0012">Acyltransferase</keyword>
<dbReference type="AlphaFoldDB" id="A0A846XFQ4"/>
<comment type="caution">
    <text evidence="7">The sequence shown here is derived from an EMBL/GenBank/DDBJ whole genome shotgun (WGS) entry which is preliminary data.</text>
</comment>
<evidence type="ECO:0000259" key="6">
    <source>
        <dbReference type="PROSITE" id="PS51186"/>
    </source>
</evidence>
<dbReference type="GO" id="GO:0034069">
    <property type="term" value="F:aminoglycoside N-acetyltransferase activity"/>
    <property type="evidence" value="ECO:0007669"/>
    <property type="project" value="TreeGrafter"/>
</dbReference>
<evidence type="ECO:0000256" key="4">
    <source>
        <dbReference type="ARBA" id="ARBA00023315"/>
    </source>
</evidence>
<gene>
    <name evidence="7" type="ORF">HGA13_10215</name>
</gene>
<proteinExistence type="inferred from homology"/>
<keyword evidence="3 5" id="KW-0808">Transferase</keyword>
<accession>A0A846XFQ4</accession>
<dbReference type="PANTHER" id="PTHR37817:SF1">
    <property type="entry name" value="N-ACETYLTRANSFERASE EIS"/>
    <property type="match status" value="1"/>
</dbReference>
<keyword evidence="2" id="KW-1036">Host cytoplasmic vesicle</keyword>
<evidence type="ECO:0000313" key="8">
    <source>
        <dbReference type="Proteomes" id="UP000565715"/>
    </source>
</evidence>
<dbReference type="SUPFAM" id="SSF55718">
    <property type="entry name" value="SCP-like"/>
    <property type="match status" value="1"/>
</dbReference>
<dbReference type="Pfam" id="PF17668">
    <property type="entry name" value="Acetyltransf_17"/>
    <property type="match status" value="1"/>
</dbReference>
<dbReference type="HAMAP" id="MF_01812">
    <property type="entry name" value="Eis"/>
    <property type="match status" value="1"/>
</dbReference>
<dbReference type="Proteomes" id="UP000565715">
    <property type="component" value="Unassembled WGS sequence"/>
</dbReference>
<dbReference type="InterPro" id="IPR016181">
    <property type="entry name" value="Acyl_CoA_acyltransferase"/>
</dbReference>